<keyword evidence="5 11" id="KW-0436">Ligase</keyword>
<evidence type="ECO:0000256" key="8">
    <source>
        <dbReference type="ARBA" id="ARBA00022840"/>
    </source>
</evidence>
<keyword evidence="7 11" id="KW-0658">Purine biosynthesis</keyword>
<dbReference type="GO" id="GO:0005524">
    <property type="term" value="F:ATP binding"/>
    <property type="evidence" value="ECO:0007669"/>
    <property type="project" value="UniProtKB-KW"/>
</dbReference>
<keyword evidence="14" id="KW-1185">Reference proteome</keyword>
<dbReference type="InterPro" id="IPR028923">
    <property type="entry name" value="SAICAR_synt/ADE2_N"/>
</dbReference>
<reference evidence="13 14" key="1">
    <citation type="submission" date="2016-10" db="EMBL/GenBank/DDBJ databases">
        <authorList>
            <person name="de Groot N.N."/>
        </authorList>
    </citation>
    <scope>NUCLEOTIDE SEQUENCE [LARGE SCALE GENOMIC DNA]</scope>
    <source>
        <strain evidence="13 14">DSM 23126</strain>
    </source>
</reference>
<keyword evidence="6 11" id="KW-0547">Nucleotide-binding</keyword>
<evidence type="ECO:0000256" key="4">
    <source>
        <dbReference type="ARBA" id="ARBA00016460"/>
    </source>
</evidence>
<evidence type="ECO:0000256" key="9">
    <source>
        <dbReference type="ARBA" id="ARBA00030409"/>
    </source>
</evidence>
<accession>A0A1H2WZ74</accession>
<evidence type="ECO:0000256" key="2">
    <source>
        <dbReference type="ARBA" id="ARBA00010190"/>
    </source>
</evidence>
<keyword evidence="8 11" id="KW-0067">ATP-binding</keyword>
<dbReference type="CDD" id="cd01415">
    <property type="entry name" value="SAICAR_synt_PurC"/>
    <property type="match status" value="1"/>
</dbReference>
<dbReference type="EMBL" id="FNNC01000006">
    <property type="protein sequence ID" value="SDW85861.1"/>
    <property type="molecule type" value="Genomic_DNA"/>
</dbReference>
<dbReference type="FunFam" id="3.30.470.20:FF:000006">
    <property type="entry name" value="Phosphoribosylaminoimidazole-succinocarboxamide synthase"/>
    <property type="match status" value="1"/>
</dbReference>
<name>A0A1H2WZ74_9BACI</name>
<proteinExistence type="inferred from homology"/>
<dbReference type="STRING" id="1122204.SAMN05421781_2565"/>
<evidence type="ECO:0000256" key="7">
    <source>
        <dbReference type="ARBA" id="ARBA00022755"/>
    </source>
</evidence>
<dbReference type="UniPathway" id="UPA00074">
    <property type="reaction ID" value="UER00131"/>
</dbReference>
<dbReference type="InterPro" id="IPR050089">
    <property type="entry name" value="SAICAR_synthetase"/>
</dbReference>
<dbReference type="InterPro" id="IPR033934">
    <property type="entry name" value="SAICAR_synt_PurC"/>
</dbReference>
<comment type="pathway">
    <text evidence="1 11">Purine metabolism; IMP biosynthesis via de novo pathway; 5-amino-1-(5-phospho-D-ribosyl)imidazole-4-carboxamide from 5-amino-1-(5-phospho-D-ribosyl)imidazole-4-carboxylate: step 1/2.</text>
</comment>
<dbReference type="HAMAP" id="MF_00137">
    <property type="entry name" value="SAICAR_synth"/>
    <property type="match status" value="1"/>
</dbReference>
<dbReference type="EC" id="6.3.2.6" evidence="3 11"/>
<protein>
    <recommendedName>
        <fullName evidence="4 11">Phosphoribosylaminoimidazole-succinocarboxamide synthase</fullName>
        <ecNumber evidence="3 11">6.3.2.6</ecNumber>
    </recommendedName>
    <alternativeName>
        <fullName evidence="9 11">SAICAR synthetase</fullName>
    </alternativeName>
</protein>
<evidence type="ECO:0000256" key="5">
    <source>
        <dbReference type="ARBA" id="ARBA00022598"/>
    </source>
</evidence>
<dbReference type="GO" id="GO:0009236">
    <property type="term" value="P:cobalamin biosynthetic process"/>
    <property type="evidence" value="ECO:0007669"/>
    <property type="project" value="InterPro"/>
</dbReference>
<dbReference type="PROSITE" id="PS01058">
    <property type="entry name" value="SAICAR_SYNTHETASE_2"/>
    <property type="match status" value="1"/>
</dbReference>
<gene>
    <name evidence="11" type="primary">purC</name>
    <name evidence="13" type="ORF">SAMN05421781_2565</name>
</gene>
<dbReference type="PROSITE" id="PS01057">
    <property type="entry name" value="SAICAR_SYNTHETASE_1"/>
    <property type="match status" value="1"/>
</dbReference>
<dbReference type="Gene3D" id="3.30.200.20">
    <property type="entry name" value="Phosphorylase Kinase, domain 1"/>
    <property type="match status" value="1"/>
</dbReference>
<dbReference type="GO" id="GO:0004639">
    <property type="term" value="F:phosphoribosylaminoimidazolesuccinocarboxamide synthase activity"/>
    <property type="evidence" value="ECO:0007669"/>
    <property type="project" value="UniProtKB-UniRule"/>
</dbReference>
<feature type="domain" description="SAICAR synthetase/ADE2 N-terminal" evidence="12">
    <location>
        <begin position="6"/>
        <end position="232"/>
    </location>
</feature>
<evidence type="ECO:0000259" key="12">
    <source>
        <dbReference type="Pfam" id="PF01259"/>
    </source>
</evidence>
<dbReference type="SUPFAM" id="SSF56104">
    <property type="entry name" value="SAICAR synthase-like"/>
    <property type="match status" value="1"/>
</dbReference>
<dbReference type="InterPro" id="IPR001636">
    <property type="entry name" value="SAICAR_synth"/>
</dbReference>
<organism evidence="13 14">
    <name type="scientific">Marinococcus luteus</name>
    <dbReference type="NCBI Taxonomy" id="1122204"/>
    <lineage>
        <taxon>Bacteria</taxon>
        <taxon>Bacillati</taxon>
        <taxon>Bacillota</taxon>
        <taxon>Bacilli</taxon>
        <taxon>Bacillales</taxon>
        <taxon>Bacillaceae</taxon>
        <taxon>Marinococcus</taxon>
    </lineage>
</organism>
<sequence length="239" mass="27164">MEKRALLYEGKAKKLYETDVENTLWVEYKDDATAFNGEKKEVLAGKGRLNNEISSLLFQKLHEEGINNHFVDRLSETEQAVRKTTIIPLEVVVRNIVAGSLHRRTGIGEGTETAQPVVEFYYKDDELGDPLINDDHIRLLQAASPSQVKDMKQIAEHVNETLKKHFSDHGLLLVDFKIEFGMTEDGKLLLSDEISPDTCRLWDKETRQKFDKDLFRYGTGSLQEGYTEILQRLGGAAHG</sequence>
<dbReference type="GO" id="GO:0006189">
    <property type="term" value="P:'de novo' IMP biosynthetic process"/>
    <property type="evidence" value="ECO:0007669"/>
    <property type="project" value="UniProtKB-UniRule"/>
</dbReference>
<dbReference type="NCBIfam" id="TIGR00081">
    <property type="entry name" value="purC"/>
    <property type="match status" value="1"/>
</dbReference>
<evidence type="ECO:0000313" key="14">
    <source>
        <dbReference type="Proteomes" id="UP000199488"/>
    </source>
</evidence>
<dbReference type="PANTHER" id="PTHR43599:SF3">
    <property type="entry name" value="SI:DKEY-6E2.2"/>
    <property type="match status" value="1"/>
</dbReference>
<evidence type="ECO:0000256" key="1">
    <source>
        <dbReference type="ARBA" id="ARBA00004672"/>
    </source>
</evidence>
<evidence type="ECO:0000256" key="6">
    <source>
        <dbReference type="ARBA" id="ARBA00022741"/>
    </source>
</evidence>
<dbReference type="RefSeq" id="WP_091615839.1">
    <property type="nucleotide sequence ID" value="NZ_FNNC01000006.1"/>
</dbReference>
<dbReference type="AlphaFoldDB" id="A0A1H2WZ74"/>
<evidence type="ECO:0000256" key="3">
    <source>
        <dbReference type="ARBA" id="ARBA00012217"/>
    </source>
</evidence>
<evidence type="ECO:0000313" key="13">
    <source>
        <dbReference type="EMBL" id="SDW85861.1"/>
    </source>
</evidence>
<comment type="similarity">
    <text evidence="2 11">Belongs to the SAICAR synthetase family.</text>
</comment>
<dbReference type="Gene3D" id="3.30.470.20">
    <property type="entry name" value="ATP-grasp fold, B domain"/>
    <property type="match status" value="1"/>
</dbReference>
<evidence type="ECO:0000256" key="10">
    <source>
        <dbReference type="ARBA" id="ARBA00048475"/>
    </source>
</evidence>
<dbReference type="FunFam" id="3.30.200.20:FF:000189">
    <property type="entry name" value="Phosphoribosylaminoimidazole-succinocarboxamide synthase"/>
    <property type="match status" value="1"/>
</dbReference>
<evidence type="ECO:0000256" key="11">
    <source>
        <dbReference type="HAMAP-Rule" id="MF_00137"/>
    </source>
</evidence>
<dbReference type="Pfam" id="PF01259">
    <property type="entry name" value="SAICAR_synt"/>
    <property type="match status" value="1"/>
</dbReference>
<dbReference type="PANTHER" id="PTHR43599">
    <property type="entry name" value="MULTIFUNCTIONAL PROTEIN ADE2"/>
    <property type="match status" value="1"/>
</dbReference>
<dbReference type="OrthoDB" id="9801549at2"/>
<dbReference type="Proteomes" id="UP000199488">
    <property type="component" value="Unassembled WGS sequence"/>
</dbReference>
<dbReference type="InterPro" id="IPR018236">
    <property type="entry name" value="SAICAR_synthetase_CS"/>
</dbReference>
<comment type="catalytic activity">
    <reaction evidence="10 11">
        <text>5-amino-1-(5-phospho-D-ribosyl)imidazole-4-carboxylate + L-aspartate + ATP = (2S)-2-[5-amino-1-(5-phospho-beta-D-ribosyl)imidazole-4-carboxamido]succinate + ADP + phosphate + 2 H(+)</text>
        <dbReference type="Rhea" id="RHEA:22628"/>
        <dbReference type="ChEBI" id="CHEBI:15378"/>
        <dbReference type="ChEBI" id="CHEBI:29991"/>
        <dbReference type="ChEBI" id="CHEBI:30616"/>
        <dbReference type="ChEBI" id="CHEBI:43474"/>
        <dbReference type="ChEBI" id="CHEBI:58443"/>
        <dbReference type="ChEBI" id="CHEBI:77657"/>
        <dbReference type="ChEBI" id="CHEBI:456216"/>
        <dbReference type="EC" id="6.3.2.6"/>
    </reaction>
</comment>